<accession>A0A7W6ALE5</accession>
<proteinExistence type="predicted"/>
<dbReference type="RefSeq" id="WP_210302215.1">
    <property type="nucleotide sequence ID" value="NZ_JACIDN010000015.1"/>
</dbReference>
<dbReference type="AlphaFoldDB" id="A0A7W6ALE5"/>
<name>A0A7W6ALE5_9HYPH</name>
<dbReference type="Proteomes" id="UP000517759">
    <property type="component" value="Unassembled WGS sequence"/>
</dbReference>
<dbReference type="EMBL" id="JACIDN010000015">
    <property type="protein sequence ID" value="MBB3905603.1"/>
    <property type="molecule type" value="Genomic_DNA"/>
</dbReference>
<comment type="caution">
    <text evidence="1">The sequence shown here is derived from an EMBL/GenBank/DDBJ whole genome shotgun (WGS) entry which is preliminary data.</text>
</comment>
<organism evidence="1 2">
    <name type="scientific">Methylobacterium brachythecii</name>
    <dbReference type="NCBI Taxonomy" id="1176177"/>
    <lineage>
        <taxon>Bacteria</taxon>
        <taxon>Pseudomonadati</taxon>
        <taxon>Pseudomonadota</taxon>
        <taxon>Alphaproteobacteria</taxon>
        <taxon>Hyphomicrobiales</taxon>
        <taxon>Methylobacteriaceae</taxon>
        <taxon>Methylobacterium</taxon>
    </lineage>
</organism>
<gene>
    <name evidence="1" type="ORF">GGR33_005144</name>
</gene>
<evidence type="ECO:0000313" key="1">
    <source>
        <dbReference type="EMBL" id="MBB3905603.1"/>
    </source>
</evidence>
<reference evidence="1 2" key="1">
    <citation type="submission" date="2020-08" db="EMBL/GenBank/DDBJ databases">
        <title>Genomic Encyclopedia of Type Strains, Phase IV (KMG-IV): sequencing the most valuable type-strain genomes for metagenomic binning, comparative biology and taxonomic classification.</title>
        <authorList>
            <person name="Goeker M."/>
        </authorList>
    </citation>
    <scope>NUCLEOTIDE SEQUENCE [LARGE SCALE GENOMIC DNA]</scope>
    <source>
        <strain evidence="1 2">DSM 24105</strain>
    </source>
</reference>
<evidence type="ECO:0000313" key="2">
    <source>
        <dbReference type="Proteomes" id="UP000517759"/>
    </source>
</evidence>
<sequence>MRIPLTSPPNVLAPCGVGTRPADPLPVRLDACLRAIPIVARVSPDPVVEALARALGLSASGVACRRLRLVDGSGLTIVVAEGPSWRPAAKVALLRLKRAASALGHRVMLLPDRACDRIARGAAAAGDSGGLGVPVDPVVRRRPRTTNAAGVMRPPAADRRAGAGRLGLLGVGLAGAAGRMSANAAGGGS</sequence>
<protein>
    <submittedName>
        <fullName evidence="1">Uncharacterized protein</fullName>
    </submittedName>
</protein>